<evidence type="ECO:0000259" key="4">
    <source>
        <dbReference type="Pfam" id="PF22725"/>
    </source>
</evidence>
<dbReference type="NCBIfam" id="TIGR04380">
    <property type="entry name" value="myo_inos_iolG"/>
    <property type="match status" value="1"/>
</dbReference>
<dbReference type="AlphaFoldDB" id="A0A7X8C555"/>
<dbReference type="Gene3D" id="3.40.50.720">
    <property type="entry name" value="NAD(P)-binding Rossmann-like Domain"/>
    <property type="match status" value="1"/>
</dbReference>
<dbReference type="PANTHER" id="PTHR42840">
    <property type="entry name" value="NAD(P)-BINDING ROSSMANN-FOLD SUPERFAMILY PROTEIN-RELATED"/>
    <property type="match status" value="1"/>
</dbReference>
<dbReference type="SUPFAM" id="SSF55347">
    <property type="entry name" value="Glyceraldehyde-3-phosphate dehydrogenase-like, C-terminal domain"/>
    <property type="match status" value="1"/>
</dbReference>
<dbReference type="Pfam" id="PF01408">
    <property type="entry name" value="GFO_IDH_MocA"/>
    <property type="match status" value="1"/>
</dbReference>
<organism evidence="5 6">
    <name type="scientific">Globicatella sulfidifaciens</name>
    <dbReference type="NCBI Taxonomy" id="136093"/>
    <lineage>
        <taxon>Bacteria</taxon>
        <taxon>Bacillati</taxon>
        <taxon>Bacillota</taxon>
        <taxon>Bacilli</taxon>
        <taxon>Lactobacillales</taxon>
        <taxon>Aerococcaceae</taxon>
        <taxon>Globicatella</taxon>
    </lineage>
</organism>
<gene>
    <name evidence="5" type="primary">iolG</name>
    <name evidence="5" type="ORF">GX355_09745</name>
</gene>
<accession>A0A7X8C555</accession>
<reference evidence="5 6" key="1">
    <citation type="journal article" date="2020" name="Biotechnol. Biofuels">
        <title>New insights from the biogas microbiome by comprehensive genome-resolved metagenomics of nearly 1600 species originating from multiple anaerobic digesters.</title>
        <authorList>
            <person name="Campanaro S."/>
            <person name="Treu L."/>
            <person name="Rodriguez-R L.M."/>
            <person name="Kovalovszki A."/>
            <person name="Ziels R.M."/>
            <person name="Maus I."/>
            <person name="Zhu X."/>
            <person name="Kougias P.G."/>
            <person name="Basile A."/>
            <person name="Luo G."/>
            <person name="Schluter A."/>
            <person name="Konstantinidis K.T."/>
            <person name="Angelidaki I."/>
        </authorList>
    </citation>
    <scope>NUCLEOTIDE SEQUENCE [LARGE SCALE GENOMIC DNA]</scope>
    <source>
        <strain evidence="5">AS23ysBPME_34</strain>
    </source>
</reference>
<evidence type="ECO:0000259" key="3">
    <source>
        <dbReference type="Pfam" id="PF01408"/>
    </source>
</evidence>
<evidence type="ECO:0000256" key="2">
    <source>
        <dbReference type="ARBA" id="ARBA00023002"/>
    </source>
</evidence>
<dbReference type="EMBL" id="JAAYSM010000345">
    <property type="protein sequence ID" value="NLJ19131.1"/>
    <property type="molecule type" value="Genomic_DNA"/>
</dbReference>
<dbReference type="Pfam" id="PF22725">
    <property type="entry name" value="GFO_IDH_MocA_C3"/>
    <property type="match status" value="1"/>
</dbReference>
<dbReference type="EC" id="1.1.1.18" evidence="5"/>
<dbReference type="InterPro" id="IPR036291">
    <property type="entry name" value="NAD(P)-bd_dom_sf"/>
</dbReference>
<comment type="similarity">
    <text evidence="1">Belongs to the Gfo/Idh/MocA family.</text>
</comment>
<dbReference type="RefSeq" id="WP_276649455.1">
    <property type="nucleotide sequence ID" value="NZ_JAAYSM010000345.1"/>
</dbReference>
<feature type="domain" description="Gfo/Idh/MocA-like oxidoreductase N-terminal" evidence="3">
    <location>
        <begin position="6"/>
        <end position="124"/>
    </location>
</feature>
<sequence>MKKTTMGLIGAGSMGRIHAENIMTVIPEIELKYVSDPYPDQYNKMANRYSWPIAIEDYKKIIEDPEVDAIIIAAPAALHGDMIIEAANKGKHVYCEKPVDYSIEKSVLAIKACKKNNVKLQLGFNRRFDSNFAKARKYVDSGNIGDVHLITITSRDPIPPAMSYFTAPGGEHCSIYTDTTIHDFDMARFLNNSEVKEVYAMGSKLINKDKPEITRDDTCVVTLRFEDDSLAVINNSWEAVYGYDQRAEVFGTKGSATVENNIFSQTTLNSKEGIIGENPLVTIKDRYGEAYADEIRAFVKSIQENTEPLVTGKDGLISLVIANAARKSAEENRPILISEIMPGL</sequence>
<evidence type="ECO:0000313" key="5">
    <source>
        <dbReference type="EMBL" id="NLJ19131.1"/>
    </source>
</evidence>
<evidence type="ECO:0000256" key="1">
    <source>
        <dbReference type="ARBA" id="ARBA00010928"/>
    </source>
</evidence>
<dbReference type="GO" id="GO:0000166">
    <property type="term" value="F:nucleotide binding"/>
    <property type="evidence" value="ECO:0007669"/>
    <property type="project" value="InterPro"/>
</dbReference>
<feature type="domain" description="GFO/IDH/MocA-like oxidoreductase" evidence="4">
    <location>
        <begin position="132"/>
        <end position="256"/>
    </location>
</feature>
<dbReference type="InterPro" id="IPR030827">
    <property type="entry name" value="Myo_inos_IolG"/>
</dbReference>
<dbReference type="SUPFAM" id="SSF51735">
    <property type="entry name" value="NAD(P)-binding Rossmann-fold domains"/>
    <property type="match status" value="1"/>
</dbReference>
<keyword evidence="2 5" id="KW-0560">Oxidoreductase</keyword>
<dbReference type="InterPro" id="IPR055170">
    <property type="entry name" value="GFO_IDH_MocA-like_dom"/>
</dbReference>
<name>A0A7X8C555_9LACT</name>
<evidence type="ECO:0000313" key="6">
    <source>
        <dbReference type="Proteomes" id="UP000541058"/>
    </source>
</evidence>
<dbReference type="PANTHER" id="PTHR42840:SF3">
    <property type="entry name" value="BINDING ROSSMANN FOLD OXIDOREDUCTASE, PUTATIVE (AFU_ORTHOLOGUE AFUA_2G10240)-RELATED"/>
    <property type="match status" value="1"/>
</dbReference>
<proteinExistence type="inferred from homology"/>
<dbReference type="InterPro" id="IPR000683">
    <property type="entry name" value="Gfo/Idh/MocA-like_OxRdtase_N"/>
</dbReference>
<dbReference type="Proteomes" id="UP000541058">
    <property type="component" value="Unassembled WGS sequence"/>
</dbReference>
<dbReference type="GO" id="GO:0050112">
    <property type="term" value="F:inositol 2-dehydrogenase (NAD+) activity"/>
    <property type="evidence" value="ECO:0007669"/>
    <property type="project" value="UniProtKB-EC"/>
</dbReference>
<dbReference type="Gene3D" id="3.30.360.10">
    <property type="entry name" value="Dihydrodipicolinate Reductase, domain 2"/>
    <property type="match status" value="1"/>
</dbReference>
<protein>
    <submittedName>
        <fullName evidence="5">Inositol 2-dehydrogenase</fullName>
        <ecNumber evidence="5">1.1.1.18</ecNumber>
    </submittedName>
</protein>
<comment type="caution">
    <text evidence="5">The sequence shown here is derived from an EMBL/GenBank/DDBJ whole genome shotgun (WGS) entry which is preliminary data.</text>
</comment>